<dbReference type="InterPro" id="IPR052025">
    <property type="entry name" value="Xyloglucanase_GH74"/>
</dbReference>
<keyword evidence="1" id="KW-1133">Transmembrane helix</keyword>
<keyword evidence="1" id="KW-0472">Membrane</keyword>
<evidence type="ECO:0000313" key="4">
    <source>
        <dbReference type="Proteomes" id="UP000265341"/>
    </source>
</evidence>
<organism evidence="3 4">
    <name type="scientific">Calidithermus roseus</name>
    <dbReference type="NCBI Taxonomy" id="1644118"/>
    <lineage>
        <taxon>Bacteria</taxon>
        <taxon>Thermotogati</taxon>
        <taxon>Deinococcota</taxon>
        <taxon>Deinococci</taxon>
        <taxon>Thermales</taxon>
        <taxon>Thermaceae</taxon>
        <taxon>Calidithermus</taxon>
    </lineage>
</organism>
<dbReference type="Gene3D" id="2.60.40.10">
    <property type="entry name" value="Immunoglobulins"/>
    <property type="match status" value="1"/>
</dbReference>
<dbReference type="InterPro" id="IPR001434">
    <property type="entry name" value="OmcB-like_DUF11"/>
</dbReference>
<dbReference type="Proteomes" id="UP000265341">
    <property type="component" value="Unassembled WGS sequence"/>
</dbReference>
<dbReference type="SUPFAM" id="SSF50939">
    <property type="entry name" value="Sialidases"/>
    <property type="match status" value="2"/>
</dbReference>
<gene>
    <name evidence="3" type="ORF">Mrose_00041</name>
</gene>
<dbReference type="InterPro" id="IPR013783">
    <property type="entry name" value="Ig-like_fold"/>
</dbReference>
<keyword evidence="4" id="KW-1185">Reference proteome</keyword>
<dbReference type="EMBL" id="QWLA01000001">
    <property type="protein sequence ID" value="RIH89816.1"/>
    <property type="molecule type" value="Genomic_DNA"/>
</dbReference>
<evidence type="ECO:0000259" key="2">
    <source>
        <dbReference type="Pfam" id="PF01345"/>
    </source>
</evidence>
<dbReference type="Pfam" id="PF01345">
    <property type="entry name" value="DUF11"/>
    <property type="match status" value="1"/>
</dbReference>
<keyword evidence="3" id="KW-0675">Receptor</keyword>
<dbReference type="AlphaFoldDB" id="A0A399F298"/>
<comment type="caution">
    <text evidence="3">The sequence shown here is derived from an EMBL/GenBank/DDBJ whole genome shotgun (WGS) entry which is preliminary data.</text>
</comment>
<feature type="domain" description="DUF11" evidence="2">
    <location>
        <begin position="851"/>
        <end position="959"/>
    </location>
</feature>
<accession>A0A399F298</accession>
<evidence type="ECO:0000256" key="1">
    <source>
        <dbReference type="SAM" id="Phobius"/>
    </source>
</evidence>
<dbReference type="InterPro" id="IPR036278">
    <property type="entry name" value="Sialidase_sf"/>
</dbReference>
<protein>
    <submittedName>
        <fullName evidence="3">Sortilin, neurotensin receptor 3</fullName>
    </submittedName>
</protein>
<dbReference type="PANTHER" id="PTHR43739:SF5">
    <property type="entry name" value="EXO-ALPHA-SIALIDASE"/>
    <property type="match status" value="1"/>
</dbReference>
<reference evidence="3 4" key="1">
    <citation type="submission" date="2018-08" db="EMBL/GenBank/DDBJ databases">
        <title>Meiothermus roseus NBRC 110900 genome sequencing project.</title>
        <authorList>
            <person name="Da Costa M.S."/>
            <person name="Albuquerque L."/>
            <person name="Raposo P."/>
            <person name="Froufe H.J.C."/>
            <person name="Barroso C.S."/>
            <person name="Egas C."/>
        </authorList>
    </citation>
    <scope>NUCLEOTIDE SEQUENCE [LARGE SCALE GENOMIC DNA]</scope>
    <source>
        <strain evidence="3 4">NBRC 110900</strain>
    </source>
</reference>
<proteinExistence type="predicted"/>
<dbReference type="InterPro" id="IPR015943">
    <property type="entry name" value="WD40/YVTN_repeat-like_dom_sf"/>
</dbReference>
<evidence type="ECO:0000313" key="3">
    <source>
        <dbReference type="EMBL" id="RIH89816.1"/>
    </source>
</evidence>
<dbReference type="OrthoDB" id="24100at2"/>
<sequence>MLRFLRRWWFMVALLLWGGGLWALGPAPVQATDGEGDPEGFEEFEVKDGNWVPFALLFVQTPEDRQRLRAELERSGENAFLEAWEHYEFWHEQRAYPLADVPPQARLRAYGQIQQFGQRQGLSNLAAENWVAIGPKPIEGGQIGLALGTREMSGRVGDVAIDSADSNHWLVGGAQAGIWESTDGGVSWSARTDDQPSMAMGAIAFAPGNPSVVYAGTGEATFSGSSYFGAGMLKSLDGGSTWSVIPGTADTFKGGSFSDIVVSPSDANTLLAATTSGIGGKGAGRLPNPAPTGVFRSTNAGADWSLRLSGDVTDLEARPGNFAQMYAARGAVLGDETNGLYRSTDAGVTWAKVSGPWDDAAGGMGRTELAIAPSDSNVMYVSVSDAIDGAGNDGGMIGLYKTTNAWDATPTWTQISLKPTDNGTGTLGYCGWGDAYKAAVNQCWYDHEIIVDPANPNVLYAGGIEIWKYDGLTWSDVSNKASLGTHVDQHAFAWAGNRLVVGNDGGVWSSGDGGATWATHNLELAFTQFYEGVAHPSGLSLAIGGSQDNGTSLWQGSDGWPAIFGGDGADAAISASDPENDWAVSSQGLNIYRTTDGGNSFVGAGGGIDRTNAPFIARFEKCPSDDDVFLAGTDNLWRSDNFFSGAQATWRANAPEMGTDGQGRPNRVSAIAFAPSDPTCKTYAYGTRFGDLRLTTTGGQTWTDLDPADQVPGRYVTDLEFDPTDPNILYVSLSGFDEGTPGKPGHLFKSTGALAASPNWSNISPPVDLPFNTVALRPDAPANVYVGTDIAIWHSPNAGASWEFMGPSSGLPNVAVFELGFGANGGRLYAFTHGRGAFYLDFGTASSGANLSLTGQAAPSPVAGNSELTYGLRLTNFGPQTATSSTLSYTLPAGASFVGASSGCTNSGSSVSCNLGDLAAAAFATAQIVVRPTAMGSLSSTFTASSSTPDPNAANNSLTLDTPVVAAAGLMASKGGNSPANKTADKGNSTPVLQFRLTNTGVPGAEDVMIEGVTLQARGSGVDNKDITGVSIYLDLNGNGQVDVGETPLASGAYGMDNGQLKLVLGSLPLAAGSSSDFLVVYAFNTTIGLWPQAVQASLFPGFISFVVTLAMLLMVSLWRLHRGRGLFIVALLLGILTSACDNRPRELTYQATLSAVSARGAGSNNSLTVSGLPLEGATITVRR</sequence>
<dbReference type="PANTHER" id="PTHR43739">
    <property type="entry name" value="XYLOGLUCANASE (EUROFUNG)"/>
    <property type="match status" value="1"/>
</dbReference>
<name>A0A399F298_9DEIN</name>
<dbReference type="Gene3D" id="2.130.10.10">
    <property type="entry name" value="YVTN repeat-like/Quinoprotein amine dehydrogenase"/>
    <property type="match status" value="5"/>
</dbReference>
<dbReference type="GO" id="GO:0010411">
    <property type="term" value="P:xyloglucan metabolic process"/>
    <property type="evidence" value="ECO:0007669"/>
    <property type="project" value="TreeGrafter"/>
</dbReference>
<keyword evidence="1" id="KW-0812">Transmembrane</keyword>
<feature type="transmembrane region" description="Helical" evidence="1">
    <location>
        <begin position="1097"/>
        <end position="1119"/>
    </location>
</feature>
<dbReference type="CDD" id="cd15482">
    <property type="entry name" value="Sialidase_non-viral"/>
    <property type="match status" value="1"/>
</dbReference>
<dbReference type="RefSeq" id="WP_119275420.1">
    <property type="nucleotide sequence ID" value="NZ_QWLA01000001.1"/>
</dbReference>